<keyword evidence="11" id="KW-0418">Kinase</keyword>
<dbReference type="Gene3D" id="2.170.8.10">
    <property type="entry name" value="Phosphoenolpyruvate Carboxykinase, domain 2"/>
    <property type="match status" value="1"/>
</dbReference>
<evidence type="ECO:0000313" key="11">
    <source>
        <dbReference type="EMBL" id="MBB6478443.1"/>
    </source>
</evidence>
<dbReference type="EMBL" id="JACHGJ010000001">
    <property type="protein sequence ID" value="MBB6478443.1"/>
    <property type="molecule type" value="Genomic_DNA"/>
</dbReference>
<dbReference type="PIRSF" id="PIRSF006294">
    <property type="entry name" value="PEP_crbxkin"/>
    <property type="match status" value="1"/>
</dbReference>
<proteinExistence type="inferred from homology"/>
<evidence type="ECO:0000256" key="6">
    <source>
        <dbReference type="ARBA" id="ARBA00022793"/>
    </source>
</evidence>
<dbReference type="SUPFAM" id="SSF53795">
    <property type="entry name" value="PEP carboxykinase-like"/>
    <property type="match status" value="1"/>
</dbReference>
<dbReference type="InterPro" id="IPR001272">
    <property type="entry name" value="PEP_carboxykinase_ATP"/>
</dbReference>
<keyword evidence="8 10" id="KW-0456">Lyase</keyword>
<evidence type="ECO:0000256" key="5">
    <source>
        <dbReference type="ARBA" id="ARBA00022741"/>
    </source>
</evidence>
<dbReference type="GO" id="GO:0004612">
    <property type="term" value="F:phosphoenolpyruvate carboxykinase (ATP) activity"/>
    <property type="evidence" value="ECO:0007669"/>
    <property type="project" value="UniProtKB-UniRule"/>
</dbReference>
<evidence type="ECO:0000256" key="3">
    <source>
        <dbReference type="ARBA" id="ARBA00012363"/>
    </source>
</evidence>
<feature type="binding site" evidence="10">
    <location>
        <position position="228"/>
    </location>
    <ligand>
        <name>ATP</name>
        <dbReference type="ChEBI" id="CHEBI:30616"/>
    </ligand>
</feature>
<dbReference type="GO" id="GO:0016301">
    <property type="term" value="F:kinase activity"/>
    <property type="evidence" value="ECO:0007669"/>
    <property type="project" value="UniProtKB-KW"/>
</dbReference>
<evidence type="ECO:0000256" key="1">
    <source>
        <dbReference type="ARBA" id="ARBA00004742"/>
    </source>
</evidence>
<keyword evidence="4 10" id="KW-0312">Gluconeogenesis</keyword>
<evidence type="ECO:0000256" key="9">
    <source>
        <dbReference type="ARBA" id="ARBA00047371"/>
    </source>
</evidence>
<gene>
    <name evidence="10" type="primary">pckA</name>
    <name evidence="11" type="ORF">HNR50_000076</name>
</gene>
<evidence type="ECO:0000313" key="12">
    <source>
        <dbReference type="Proteomes" id="UP000587760"/>
    </source>
</evidence>
<comment type="subcellular location">
    <subcellularLocation>
        <location evidence="10">Cytoplasm</location>
    </subcellularLocation>
</comment>
<comment type="caution">
    <text evidence="11">The sequence shown here is derived from an EMBL/GenBank/DDBJ whole genome shotgun (WGS) entry which is preliminary data.</text>
</comment>
<comment type="catalytic activity">
    <reaction evidence="9 10">
        <text>oxaloacetate + ATP = phosphoenolpyruvate + ADP + CO2</text>
        <dbReference type="Rhea" id="RHEA:18617"/>
        <dbReference type="ChEBI" id="CHEBI:16452"/>
        <dbReference type="ChEBI" id="CHEBI:16526"/>
        <dbReference type="ChEBI" id="CHEBI:30616"/>
        <dbReference type="ChEBI" id="CHEBI:58702"/>
        <dbReference type="ChEBI" id="CHEBI:456216"/>
        <dbReference type="EC" id="4.1.1.49"/>
    </reaction>
</comment>
<dbReference type="InterPro" id="IPR008210">
    <property type="entry name" value="PEP_carboxykinase_N"/>
</dbReference>
<dbReference type="GO" id="GO:0005524">
    <property type="term" value="F:ATP binding"/>
    <property type="evidence" value="ECO:0007669"/>
    <property type="project" value="UniProtKB-UniRule"/>
</dbReference>
<reference evidence="11 12" key="1">
    <citation type="submission" date="2020-08" db="EMBL/GenBank/DDBJ databases">
        <title>Genomic Encyclopedia of Type Strains, Phase IV (KMG-IV): sequencing the most valuable type-strain genomes for metagenomic binning, comparative biology and taxonomic classification.</title>
        <authorList>
            <person name="Goeker M."/>
        </authorList>
    </citation>
    <scope>NUCLEOTIDE SEQUENCE [LARGE SCALE GENOMIC DNA]</scope>
    <source>
        <strain evidence="11 12">DSM 2461</strain>
    </source>
</reference>
<dbReference type="PROSITE" id="PS00532">
    <property type="entry name" value="PEPCK_ATP"/>
    <property type="match status" value="1"/>
</dbReference>
<organism evidence="11 12">
    <name type="scientific">Spirochaeta isovalerica</name>
    <dbReference type="NCBI Taxonomy" id="150"/>
    <lineage>
        <taxon>Bacteria</taxon>
        <taxon>Pseudomonadati</taxon>
        <taxon>Spirochaetota</taxon>
        <taxon>Spirochaetia</taxon>
        <taxon>Spirochaetales</taxon>
        <taxon>Spirochaetaceae</taxon>
        <taxon>Spirochaeta</taxon>
    </lineage>
</organism>
<evidence type="ECO:0000256" key="4">
    <source>
        <dbReference type="ARBA" id="ARBA00022432"/>
    </source>
</evidence>
<dbReference type="UniPathway" id="UPA00138"/>
<feature type="binding site" evidence="10">
    <location>
        <position position="336"/>
    </location>
    <ligand>
        <name>ATP</name>
        <dbReference type="ChEBI" id="CHEBI:30616"/>
    </ligand>
</feature>
<comment type="similarity">
    <text evidence="2 10">Belongs to the phosphoenolpyruvate carboxykinase (ATP) family.</text>
</comment>
<accession>A0A841R3R7</accession>
<feature type="binding site" evidence="10">
    <location>
        <begin position="456"/>
        <end position="457"/>
    </location>
    <ligand>
        <name>ATP</name>
        <dbReference type="ChEBI" id="CHEBI:30616"/>
    </ligand>
</feature>
<dbReference type="Gene3D" id="3.40.449.10">
    <property type="entry name" value="Phosphoenolpyruvate Carboxykinase, domain 1"/>
    <property type="match status" value="1"/>
</dbReference>
<keyword evidence="7 10" id="KW-0067">ATP-binding</keyword>
<comment type="function">
    <text evidence="10">Involved in the gluconeogenesis. Catalyzes the conversion of oxaloacetate (OAA) to phosphoenolpyruvate (PEP) through direct phosphoryl transfer between the nucleoside triphosphate and OAA.</text>
</comment>
<dbReference type="GO" id="GO:0005829">
    <property type="term" value="C:cytosol"/>
    <property type="evidence" value="ECO:0007669"/>
    <property type="project" value="TreeGrafter"/>
</dbReference>
<feature type="binding site" evidence="10">
    <location>
        <begin position="244"/>
        <end position="252"/>
    </location>
    <ligand>
        <name>ATP</name>
        <dbReference type="ChEBI" id="CHEBI:30616"/>
    </ligand>
</feature>
<evidence type="ECO:0000256" key="2">
    <source>
        <dbReference type="ARBA" id="ARBA00006052"/>
    </source>
</evidence>
<dbReference type="Gene3D" id="3.90.228.20">
    <property type="match status" value="1"/>
</dbReference>
<feature type="binding site" evidence="10">
    <location>
        <position position="209"/>
    </location>
    <ligand>
        <name>ATP</name>
        <dbReference type="ChEBI" id="CHEBI:30616"/>
    </ligand>
</feature>
<name>A0A841R3R7_9SPIO</name>
<dbReference type="Proteomes" id="UP000587760">
    <property type="component" value="Unassembled WGS sequence"/>
</dbReference>
<evidence type="ECO:0000256" key="7">
    <source>
        <dbReference type="ARBA" id="ARBA00022840"/>
    </source>
</evidence>
<comment type="pathway">
    <text evidence="1 10">Carbohydrate biosynthesis; gluconeogenesis.</text>
</comment>
<sequence>MIIKKLIEELIETHPKVQNNMSRELLIHNAVEYGKALVTSCGALATWTPARSTGRSPKDTLIVKRPETRDSIDWTSDYNNSVEPETFDMIIEDAVAILKGKRSLYITDRVIGADTSYALPVRTITNKALTAVFSDNMFRPVPEDMEKSVFADKPFTLIVVPYDFLDSEKYNGRLRRLPCGRTSDMVIATDFDRRVGVVVGSAYMGSVKKLMFTAMNYYLPLEGILPLHSSANEDLEGRSALILGLSGTGKTTLSSDPARALIGDDEHGWSEKGIANFENGCYAKLNNLKEDKEPEIYHAIFHKEDYMEHGAIIENAMMYPDGVIDLTDERLTPNSRASYPQRYLSNVKMSGLSEGHPGTILFLVADANGVIPPVAKLNTEQAKLWFLMGYTSKLAGTETGIVKPVTTFSRFFGEPFMPRMPMMYSNLLGEKIEKHKTNVFLINTGWSGGPFGIGRRIGIAVTRRIVHAAISGELDNVDYEYDELFHVNIPIECPGVDPAILKPYNTWIDKTEFNYRAENLAEEFSDHFNKAYGHMNIDTNIKAMCPGKYMDPETGTFMNYRRK</sequence>
<feature type="binding site" evidence="10">
    <location>
        <position position="203"/>
    </location>
    <ligand>
        <name>substrate</name>
    </ligand>
</feature>
<keyword evidence="11" id="KW-0670">Pyruvate</keyword>
<keyword evidence="10" id="KW-0479">Metal-binding</keyword>
<dbReference type="SUPFAM" id="SSF68923">
    <property type="entry name" value="PEP carboxykinase N-terminal domain"/>
    <property type="match status" value="1"/>
</dbReference>
<dbReference type="EC" id="4.1.1.49" evidence="3 10"/>
<comment type="cofactor">
    <cofactor evidence="10">
        <name>Mn(2+)</name>
        <dbReference type="ChEBI" id="CHEBI:29035"/>
    </cofactor>
    <text evidence="10">Binds 1 Mn(2+) ion per subunit.</text>
</comment>
<dbReference type="RefSeq" id="WP_184742288.1">
    <property type="nucleotide sequence ID" value="NZ_JACHGJ010000001.1"/>
</dbReference>
<dbReference type="PANTHER" id="PTHR30031">
    <property type="entry name" value="PHOSPHOENOLPYRUVATE CARBOXYKINASE ATP"/>
    <property type="match status" value="1"/>
</dbReference>
<feature type="binding site" evidence="10">
    <location>
        <position position="293"/>
    </location>
    <ligand>
        <name>ATP</name>
        <dbReference type="ChEBI" id="CHEBI:30616"/>
    </ligand>
</feature>
<dbReference type="GO" id="GO:0046872">
    <property type="term" value="F:metal ion binding"/>
    <property type="evidence" value="ECO:0007669"/>
    <property type="project" value="UniProtKB-KW"/>
</dbReference>
<evidence type="ECO:0000256" key="8">
    <source>
        <dbReference type="ARBA" id="ARBA00023239"/>
    </source>
</evidence>
<keyword evidence="10" id="KW-0464">Manganese</keyword>
<feature type="binding site" evidence="10">
    <location>
        <position position="265"/>
    </location>
    <ligand>
        <name>Mn(2+)</name>
        <dbReference type="ChEBI" id="CHEBI:29035"/>
    </ligand>
</feature>
<feature type="binding site" evidence="10">
    <location>
        <position position="336"/>
    </location>
    <ligand>
        <name>substrate</name>
    </ligand>
</feature>
<keyword evidence="10" id="KW-0963">Cytoplasm</keyword>
<feature type="binding site" evidence="10">
    <location>
        <position position="209"/>
    </location>
    <ligand>
        <name>Mn(2+)</name>
        <dbReference type="ChEBI" id="CHEBI:29035"/>
    </ligand>
</feature>
<protein>
    <recommendedName>
        <fullName evidence="3 10">Phosphoenolpyruvate carboxykinase (ATP)</fullName>
        <shortName evidence="10">PCK</shortName>
        <shortName evidence="10">PEP carboxykinase</shortName>
        <shortName evidence="10">PEPCK</shortName>
        <ecNumber evidence="3 10">4.1.1.49</ecNumber>
    </recommendedName>
</protein>
<keyword evidence="11" id="KW-0808">Transferase</keyword>
<dbReference type="GO" id="GO:0006094">
    <property type="term" value="P:gluconeogenesis"/>
    <property type="evidence" value="ECO:0007669"/>
    <property type="project" value="UniProtKB-UniRule"/>
</dbReference>
<dbReference type="InterPro" id="IPR015994">
    <property type="entry name" value="PEPCK_ATP_CS"/>
</dbReference>
<feature type="binding site" evidence="10">
    <location>
        <position position="228"/>
    </location>
    <ligand>
        <name>Mn(2+)</name>
        <dbReference type="ChEBI" id="CHEBI:29035"/>
    </ligand>
</feature>
<keyword evidence="6 10" id="KW-0210">Decarboxylase</keyword>
<keyword evidence="12" id="KW-1185">Reference proteome</keyword>
<dbReference type="AlphaFoldDB" id="A0A841R3R7"/>
<feature type="binding site" evidence="10">
    <location>
        <position position="55"/>
    </location>
    <ligand>
        <name>substrate</name>
    </ligand>
</feature>
<feature type="binding site" evidence="10">
    <location>
        <position position="462"/>
    </location>
    <ligand>
        <name>ATP</name>
        <dbReference type="ChEBI" id="CHEBI:30616"/>
    </ligand>
</feature>
<feature type="binding site" evidence="10">
    <location>
        <position position="209"/>
    </location>
    <ligand>
        <name>substrate</name>
    </ligand>
</feature>
<dbReference type="HAMAP" id="MF_00453">
    <property type="entry name" value="PEPCK_ATP"/>
    <property type="match status" value="1"/>
</dbReference>
<keyword evidence="5 10" id="KW-0547">Nucleotide-binding</keyword>
<dbReference type="PANTHER" id="PTHR30031:SF0">
    <property type="entry name" value="PHOSPHOENOLPYRUVATE CARBOXYKINASE (ATP)"/>
    <property type="match status" value="1"/>
</dbReference>
<dbReference type="InterPro" id="IPR013035">
    <property type="entry name" value="PEP_carboxykinase_C"/>
</dbReference>
<evidence type="ECO:0000256" key="10">
    <source>
        <dbReference type="HAMAP-Rule" id="MF_00453"/>
    </source>
</evidence>
<dbReference type="Pfam" id="PF01293">
    <property type="entry name" value="PEPCK_ATP"/>
    <property type="match status" value="1"/>
</dbReference>